<reference evidence="2" key="1">
    <citation type="journal article" date="2015" name="Nat. Genet.">
        <title>The genome and transcriptome of the zoonotic hookworm Ancylostoma ceylanicum identify infection-specific gene families.</title>
        <authorList>
            <person name="Schwarz E.M."/>
            <person name="Hu Y."/>
            <person name="Antoshechkin I."/>
            <person name="Miller M.M."/>
            <person name="Sternberg P.W."/>
            <person name="Aroian R.V."/>
        </authorList>
    </citation>
    <scope>NUCLEOTIDE SEQUENCE</scope>
    <source>
        <strain evidence="2">HY135</strain>
    </source>
</reference>
<protein>
    <submittedName>
        <fullName evidence="1">Uncharacterized protein</fullName>
    </submittedName>
</protein>
<name>A0A016SXJ2_9BILA</name>
<evidence type="ECO:0000313" key="1">
    <source>
        <dbReference type="EMBL" id="EYB95468.1"/>
    </source>
</evidence>
<dbReference type="Proteomes" id="UP000024635">
    <property type="component" value="Unassembled WGS sequence"/>
</dbReference>
<comment type="caution">
    <text evidence="1">The sequence shown here is derived from an EMBL/GenBank/DDBJ whole genome shotgun (WGS) entry which is preliminary data.</text>
</comment>
<keyword evidence="2" id="KW-1185">Reference proteome</keyword>
<accession>A0A016SXJ2</accession>
<gene>
    <name evidence="1" type="primary">Acey_s0159.g3280</name>
    <name evidence="1" type="ORF">Y032_0159g3280</name>
</gene>
<proteinExistence type="predicted"/>
<dbReference type="EMBL" id="JARK01001495">
    <property type="protein sequence ID" value="EYB95468.1"/>
    <property type="molecule type" value="Genomic_DNA"/>
</dbReference>
<organism evidence="1 2">
    <name type="scientific">Ancylostoma ceylanicum</name>
    <dbReference type="NCBI Taxonomy" id="53326"/>
    <lineage>
        <taxon>Eukaryota</taxon>
        <taxon>Metazoa</taxon>
        <taxon>Ecdysozoa</taxon>
        <taxon>Nematoda</taxon>
        <taxon>Chromadorea</taxon>
        <taxon>Rhabditida</taxon>
        <taxon>Rhabditina</taxon>
        <taxon>Rhabditomorpha</taxon>
        <taxon>Strongyloidea</taxon>
        <taxon>Ancylostomatidae</taxon>
        <taxon>Ancylostomatinae</taxon>
        <taxon>Ancylostoma</taxon>
    </lineage>
</organism>
<evidence type="ECO:0000313" key="2">
    <source>
        <dbReference type="Proteomes" id="UP000024635"/>
    </source>
</evidence>
<dbReference type="AlphaFoldDB" id="A0A016SXJ2"/>
<sequence length="74" mass="8485">MHGLFVLSLVRVKQVGVANGPNGPIRVVWSRPFFAHDDTHPKFRNIVCISSKKKTRKNGYSKFRLINLTESKVY</sequence>